<organism evidence="2 3">
    <name type="scientific">Symbiodinium natans</name>
    <dbReference type="NCBI Taxonomy" id="878477"/>
    <lineage>
        <taxon>Eukaryota</taxon>
        <taxon>Sar</taxon>
        <taxon>Alveolata</taxon>
        <taxon>Dinophyceae</taxon>
        <taxon>Suessiales</taxon>
        <taxon>Symbiodiniaceae</taxon>
        <taxon>Symbiodinium</taxon>
    </lineage>
</organism>
<keyword evidence="3" id="KW-1185">Reference proteome</keyword>
<feature type="transmembrane region" description="Helical" evidence="1">
    <location>
        <begin position="69"/>
        <end position="90"/>
    </location>
</feature>
<evidence type="ECO:0000313" key="2">
    <source>
        <dbReference type="EMBL" id="CAE7491437.1"/>
    </source>
</evidence>
<evidence type="ECO:0000256" key="1">
    <source>
        <dbReference type="SAM" id="Phobius"/>
    </source>
</evidence>
<gene>
    <name evidence="2" type="ORF">SNAT2548_LOCUS27547</name>
</gene>
<feature type="transmembrane region" description="Helical" evidence="1">
    <location>
        <begin position="211"/>
        <end position="231"/>
    </location>
</feature>
<proteinExistence type="predicted"/>
<accession>A0A812SRZ3</accession>
<sequence length="274" mass="31493">MDAMEETTDVELWANRIADFLISMRLTYAIVLCSILNIARVRIEAKAHRKPFWEHLSERHQRTVVGSELRFWTSPILLSGVIVLGALVVAGFDFSHFWVCTCLIIAGAADLIDWIGRWPALPFDLWYHHMGVLLLLVQFGDFGATGQWQVVWLGVGVGLQSIANHMSSRVYYTQEVPRMQEAVRWQHAMVPVKILNMAALSWRIYTAFVEQAPLFAVLRAAMLFGYAYTAVHAHRFWFRFDCAQYHATHQALWFQERPIVRPPVLVLGRTRTVP</sequence>
<evidence type="ECO:0000313" key="3">
    <source>
        <dbReference type="Proteomes" id="UP000604046"/>
    </source>
</evidence>
<dbReference type="EMBL" id="CAJNDS010002477">
    <property type="protein sequence ID" value="CAE7491437.1"/>
    <property type="molecule type" value="Genomic_DNA"/>
</dbReference>
<keyword evidence="1" id="KW-1133">Transmembrane helix</keyword>
<feature type="transmembrane region" description="Helical" evidence="1">
    <location>
        <begin position="96"/>
        <end position="114"/>
    </location>
</feature>
<dbReference type="AlphaFoldDB" id="A0A812SRZ3"/>
<reference evidence="2" key="1">
    <citation type="submission" date="2021-02" db="EMBL/GenBank/DDBJ databases">
        <authorList>
            <person name="Dougan E. K."/>
            <person name="Rhodes N."/>
            <person name="Thang M."/>
            <person name="Chan C."/>
        </authorList>
    </citation>
    <scope>NUCLEOTIDE SEQUENCE</scope>
</reference>
<feature type="transmembrane region" description="Helical" evidence="1">
    <location>
        <begin position="20"/>
        <end position="39"/>
    </location>
</feature>
<comment type="caution">
    <text evidence="2">The sequence shown here is derived from an EMBL/GenBank/DDBJ whole genome shotgun (WGS) entry which is preliminary data.</text>
</comment>
<protein>
    <submittedName>
        <fullName evidence="2">Uncharacterized protein</fullName>
    </submittedName>
</protein>
<keyword evidence="1" id="KW-0812">Transmembrane</keyword>
<keyword evidence="1" id="KW-0472">Membrane</keyword>
<name>A0A812SRZ3_9DINO</name>
<dbReference type="Proteomes" id="UP000604046">
    <property type="component" value="Unassembled WGS sequence"/>
</dbReference>